<feature type="active site" description="Proton acceptor" evidence="7">
    <location>
        <position position="114"/>
    </location>
</feature>
<dbReference type="GO" id="GO:0071555">
    <property type="term" value="P:cell wall organization"/>
    <property type="evidence" value="ECO:0007669"/>
    <property type="project" value="UniProtKB-KW"/>
</dbReference>
<dbReference type="Pfam" id="PF00768">
    <property type="entry name" value="Peptidase_S11"/>
    <property type="match status" value="1"/>
</dbReference>
<protein>
    <submittedName>
        <fullName evidence="11">D-alanyl-D-alanine carboxypeptidase</fullName>
    </submittedName>
</protein>
<keyword evidence="6" id="KW-0961">Cell wall biogenesis/degradation</keyword>
<evidence type="ECO:0000259" key="10">
    <source>
        <dbReference type="Pfam" id="PF00768"/>
    </source>
</evidence>
<evidence type="ECO:0000256" key="2">
    <source>
        <dbReference type="ARBA" id="ARBA00022729"/>
    </source>
</evidence>
<proteinExistence type="inferred from homology"/>
<evidence type="ECO:0000256" key="7">
    <source>
        <dbReference type="PIRSR" id="PIRSR618044-1"/>
    </source>
</evidence>
<keyword evidence="3" id="KW-0378">Hydrolase</keyword>
<comment type="caution">
    <text evidence="11">The sequence shown here is derived from an EMBL/GenBank/DDBJ whole genome shotgun (WGS) entry which is preliminary data.</text>
</comment>
<dbReference type="InterPro" id="IPR001967">
    <property type="entry name" value="Peptidase_S11_N"/>
</dbReference>
<keyword evidence="4" id="KW-0133">Cell shape</keyword>
<dbReference type="STRING" id="1618350.UR67_C0004G0012"/>
<dbReference type="PATRIC" id="fig|1618350.3.peg.646"/>
<evidence type="ECO:0000256" key="3">
    <source>
        <dbReference type="ARBA" id="ARBA00022801"/>
    </source>
</evidence>
<dbReference type="GO" id="GO:0009252">
    <property type="term" value="P:peptidoglycan biosynthetic process"/>
    <property type="evidence" value="ECO:0007669"/>
    <property type="project" value="UniProtKB-KW"/>
</dbReference>
<dbReference type="Gene3D" id="3.40.710.10">
    <property type="entry name" value="DD-peptidase/beta-lactamase superfamily"/>
    <property type="match status" value="1"/>
</dbReference>
<keyword evidence="11" id="KW-0121">Carboxypeptidase</keyword>
<sequence length="318" mass="35915">MKSVKLKRDLYRLWRKIRFKPIYWFSLIFLAFLFVVSGESVFSPSTLSSQKIIFAKEEVLELTTQVNPLPILNSKGIAFPNHTAEAIFIRERNSGEIIFKENEHVQRSPASLTKMATAIVTIENCDLSKEIIVNNVLKDGSLMGLENGEKVTYEDLLYGMLVASGNDAAEMLSRACFSSQEKAVESIQKKLEFLGLHDTNYVNVSGLPADNHYSSAYDLTFLAEVLLRNEKLAEIVNTKEITLVSIDLKRWYSLKSSNDLLFENPSVYGVKTGYTESAGQCLILAYKKGDRDFMITILGSQDRFTDGEAIINWIQSNY</sequence>
<dbReference type="InterPro" id="IPR012338">
    <property type="entry name" value="Beta-lactam/transpept-like"/>
</dbReference>
<keyword evidence="11" id="KW-0645">Protease</keyword>
<feature type="active site" description="Acyl-ester intermediate" evidence="7">
    <location>
        <position position="111"/>
    </location>
</feature>
<keyword evidence="5" id="KW-0573">Peptidoglycan synthesis</keyword>
<accession>A0A0G0E317</accession>
<reference evidence="11 12" key="1">
    <citation type="journal article" date="2015" name="Nature">
        <title>rRNA introns, odd ribosomes, and small enigmatic genomes across a large radiation of phyla.</title>
        <authorList>
            <person name="Brown C.T."/>
            <person name="Hug L.A."/>
            <person name="Thomas B.C."/>
            <person name="Sharon I."/>
            <person name="Castelle C.J."/>
            <person name="Singh A."/>
            <person name="Wilkins M.J."/>
            <person name="Williams K.H."/>
            <person name="Banfield J.F."/>
        </authorList>
    </citation>
    <scope>NUCLEOTIDE SEQUENCE [LARGE SCALE GENOMIC DNA]</scope>
</reference>
<name>A0A0G0E317_UNCC3</name>
<dbReference type="InterPro" id="IPR018044">
    <property type="entry name" value="Peptidase_S11"/>
</dbReference>
<evidence type="ECO:0000256" key="5">
    <source>
        <dbReference type="ARBA" id="ARBA00022984"/>
    </source>
</evidence>
<dbReference type="GO" id="GO:0009002">
    <property type="term" value="F:serine-type D-Ala-D-Ala carboxypeptidase activity"/>
    <property type="evidence" value="ECO:0007669"/>
    <property type="project" value="InterPro"/>
</dbReference>
<keyword evidence="2" id="KW-0732">Signal</keyword>
<comment type="similarity">
    <text evidence="1 9">Belongs to the peptidase S11 family.</text>
</comment>
<evidence type="ECO:0000256" key="8">
    <source>
        <dbReference type="PIRSR" id="PIRSR618044-2"/>
    </source>
</evidence>
<evidence type="ECO:0000256" key="6">
    <source>
        <dbReference type="ARBA" id="ARBA00023316"/>
    </source>
</evidence>
<organism evidence="11 12">
    <name type="scientific">candidate division CPR3 bacterium GW2011_GWF2_35_18</name>
    <dbReference type="NCBI Taxonomy" id="1618350"/>
    <lineage>
        <taxon>Bacteria</taxon>
        <taxon>Bacteria division CPR3</taxon>
    </lineage>
</organism>
<evidence type="ECO:0000313" key="11">
    <source>
        <dbReference type="EMBL" id="KKP69615.1"/>
    </source>
</evidence>
<evidence type="ECO:0000256" key="1">
    <source>
        <dbReference type="ARBA" id="ARBA00007164"/>
    </source>
</evidence>
<dbReference type="PANTHER" id="PTHR21581:SF6">
    <property type="entry name" value="TRAFFICKING PROTEIN PARTICLE COMPLEX SUBUNIT 12"/>
    <property type="match status" value="1"/>
</dbReference>
<evidence type="ECO:0000313" key="12">
    <source>
        <dbReference type="Proteomes" id="UP000034581"/>
    </source>
</evidence>
<evidence type="ECO:0000256" key="9">
    <source>
        <dbReference type="RuleBase" id="RU004016"/>
    </source>
</evidence>
<feature type="domain" description="Peptidase S11 D-alanyl-D-alanine carboxypeptidase A N-terminal" evidence="10">
    <location>
        <begin position="79"/>
        <end position="300"/>
    </location>
</feature>
<gene>
    <name evidence="11" type="ORF">UR67_C0004G0012</name>
</gene>
<dbReference type="AlphaFoldDB" id="A0A0G0E317"/>
<dbReference type="PANTHER" id="PTHR21581">
    <property type="entry name" value="D-ALANYL-D-ALANINE CARBOXYPEPTIDASE"/>
    <property type="match status" value="1"/>
</dbReference>
<dbReference type="GO" id="GO:0006508">
    <property type="term" value="P:proteolysis"/>
    <property type="evidence" value="ECO:0007669"/>
    <property type="project" value="InterPro"/>
</dbReference>
<evidence type="ECO:0000256" key="4">
    <source>
        <dbReference type="ARBA" id="ARBA00022960"/>
    </source>
</evidence>
<dbReference type="SUPFAM" id="SSF56601">
    <property type="entry name" value="beta-lactamase/transpeptidase-like"/>
    <property type="match status" value="1"/>
</dbReference>
<dbReference type="GO" id="GO:0008360">
    <property type="term" value="P:regulation of cell shape"/>
    <property type="evidence" value="ECO:0007669"/>
    <property type="project" value="UniProtKB-KW"/>
</dbReference>
<feature type="active site" evidence="7">
    <location>
        <position position="164"/>
    </location>
</feature>
<dbReference type="PRINTS" id="PR00725">
    <property type="entry name" value="DADACBPTASE1"/>
</dbReference>
<dbReference type="Proteomes" id="UP000034581">
    <property type="component" value="Unassembled WGS sequence"/>
</dbReference>
<feature type="binding site" evidence="8">
    <location>
        <position position="271"/>
    </location>
    <ligand>
        <name>substrate</name>
    </ligand>
</feature>
<dbReference type="EMBL" id="LBQB01000004">
    <property type="protein sequence ID" value="KKP69615.1"/>
    <property type="molecule type" value="Genomic_DNA"/>
</dbReference>